<reference evidence="2 3" key="1">
    <citation type="submission" date="2015-07" db="EMBL/GenBank/DDBJ databases">
        <title>Genome sequences of 64 non-O157:H7 Shiga toxin-producing Escherichia coli strains.</title>
        <authorList>
            <person name="Gonzalez-Escalona N."/>
            <person name="Toro M."/>
            <person name="Timme R."/>
            <person name="Payne J."/>
        </authorList>
    </citation>
    <scope>NUCLEOTIDE SEQUENCE [LARGE SCALE GENOMIC DNA]</scope>
    <source>
        <strain evidence="2 3">CFSAN026843</strain>
    </source>
</reference>
<proteinExistence type="predicted"/>
<evidence type="ECO:0000313" key="2">
    <source>
        <dbReference type="EMBL" id="KNF64632.1"/>
    </source>
</evidence>
<dbReference type="Proteomes" id="UP000037564">
    <property type="component" value="Unassembled WGS sequence"/>
</dbReference>
<gene>
    <name evidence="2" type="ORF">WR15_21765</name>
</gene>
<evidence type="ECO:0000256" key="1">
    <source>
        <dbReference type="SAM" id="MobiDB-lite"/>
    </source>
</evidence>
<feature type="region of interest" description="Disordered" evidence="1">
    <location>
        <begin position="1"/>
        <end position="23"/>
    </location>
</feature>
<protein>
    <submittedName>
        <fullName evidence="2">Transposase</fullName>
    </submittedName>
</protein>
<dbReference type="AlphaFoldDB" id="A0A0B0VI78"/>
<accession>A0A0B0VI78</accession>
<dbReference type="EMBL" id="LGZN01000066">
    <property type="protein sequence ID" value="KNF64632.1"/>
    <property type="molecule type" value="Genomic_DNA"/>
</dbReference>
<sequence length="48" mass="5389">MVKNLTSVSGDKDQVNMHQENTMPSPSDIGFFIHRPKYHLACETITGI</sequence>
<dbReference type="PATRIC" id="fig|562.7815.peg.3351"/>
<name>A0A0B0VI78_ECOLX</name>
<organism evidence="2 3">
    <name type="scientific">Escherichia coli</name>
    <dbReference type="NCBI Taxonomy" id="562"/>
    <lineage>
        <taxon>Bacteria</taxon>
        <taxon>Pseudomonadati</taxon>
        <taxon>Pseudomonadota</taxon>
        <taxon>Gammaproteobacteria</taxon>
        <taxon>Enterobacterales</taxon>
        <taxon>Enterobacteriaceae</taxon>
        <taxon>Escherichia</taxon>
    </lineage>
</organism>
<comment type="caution">
    <text evidence="2">The sequence shown here is derived from an EMBL/GenBank/DDBJ whole genome shotgun (WGS) entry which is preliminary data.</text>
</comment>
<evidence type="ECO:0000313" key="3">
    <source>
        <dbReference type="Proteomes" id="UP000037564"/>
    </source>
</evidence>